<dbReference type="Pfam" id="PF00535">
    <property type="entry name" value="Glycos_transf_2"/>
    <property type="match status" value="1"/>
</dbReference>
<evidence type="ECO:0000259" key="1">
    <source>
        <dbReference type="Pfam" id="PF00535"/>
    </source>
</evidence>
<dbReference type="AlphaFoldDB" id="A0A2H0YV74"/>
<gene>
    <name evidence="2" type="ORF">COT24_03680</name>
</gene>
<reference evidence="2 3" key="1">
    <citation type="submission" date="2017-09" db="EMBL/GenBank/DDBJ databases">
        <title>Depth-based differentiation of microbial function through sediment-hosted aquifers and enrichment of novel symbionts in the deep terrestrial subsurface.</title>
        <authorList>
            <person name="Probst A.J."/>
            <person name="Ladd B."/>
            <person name="Jarett J.K."/>
            <person name="Geller-Mcgrath D.E."/>
            <person name="Sieber C.M."/>
            <person name="Emerson J.B."/>
            <person name="Anantharaman K."/>
            <person name="Thomas B.C."/>
            <person name="Malmstrom R."/>
            <person name="Stieglmeier M."/>
            <person name="Klingl A."/>
            <person name="Woyke T."/>
            <person name="Ryan C.M."/>
            <person name="Banfield J.F."/>
        </authorList>
    </citation>
    <scope>NUCLEOTIDE SEQUENCE [LARGE SCALE GENOMIC DNA]</scope>
    <source>
        <strain evidence="2">CG08_land_8_20_14_0_20_40_16</strain>
    </source>
</reference>
<dbReference type="PANTHER" id="PTHR48090">
    <property type="entry name" value="UNDECAPRENYL-PHOSPHATE 4-DEOXY-4-FORMAMIDO-L-ARABINOSE TRANSFERASE-RELATED"/>
    <property type="match status" value="1"/>
</dbReference>
<dbReference type="PANTHER" id="PTHR48090:SF7">
    <property type="entry name" value="RFBJ PROTEIN"/>
    <property type="match status" value="1"/>
</dbReference>
<dbReference type="InterPro" id="IPR050256">
    <property type="entry name" value="Glycosyltransferase_2"/>
</dbReference>
<dbReference type="InterPro" id="IPR001173">
    <property type="entry name" value="Glyco_trans_2-like"/>
</dbReference>
<dbReference type="SUPFAM" id="SSF53448">
    <property type="entry name" value="Nucleotide-diphospho-sugar transferases"/>
    <property type="match status" value="1"/>
</dbReference>
<organism evidence="2 3">
    <name type="scientific">Candidatus Kerfeldbacteria bacterium CG08_land_8_20_14_0_20_40_16</name>
    <dbReference type="NCBI Taxonomy" id="2014244"/>
    <lineage>
        <taxon>Bacteria</taxon>
        <taxon>Candidatus Kerfeldiibacteriota</taxon>
    </lineage>
</organism>
<comment type="caution">
    <text evidence="2">The sequence shown here is derived from an EMBL/GenBank/DDBJ whole genome shotgun (WGS) entry which is preliminary data.</text>
</comment>
<dbReference type="InterPro" id="IPR029044">
    <property type="entry name" value="Nucleotide-diphossugar_trans"/>
</dbReference>
<dbReference type="Gene3D" id="3.90.550.10">
    <property type="entry name" value="Spore Coat Polysaccharide Biosynthesis Protein SpsA, Chain A"/>
    <property type="match status" value="1"/>
</dbReference>
<dbReference type="Proteomes" id="UP000231542">
    <property type="component" value="Unassembled WGS sequence"/>
</dbReference>
<proteinExistence type="predicted"/>
<sequence length="224" mass="26024">MISIIIPVFNEKKTIEEIIHRVKAVPFNKEIIIVDDGSSDGTKEILKKIVDPLINIFYHKKNYGKGRAVRTGLEKASGDIILIQDADLEYNPREYPQLLKPILENKAEVVYGSRFRGEGKSMFFWHAVGNNFLTFVTNLLYNTTLTDMETCYKVMKKEVLEGVTLKSNKFNIEPELTAKILKKRYRIYEVPISYAGREYSEGKKITWRDGLIALWTLIKYRFFN</sequence>
<accession>A0A2H0YV74</accession>
<protein>
    <submittedName>
        <fullName evidence="2">Glycosyl transferase</fullName>
    </submittedName>
</protein>
<evidence type="ECO:0000313" key="3">
    <source>
        <dbReference type="Proteomes" id="UP000231542"/>
    </source>
</evidence>
<feature type="domain" description="Glycosyltransferase 2-like" evidence="1">
    <location>
        <begin position="3"/>
        <end position="161"/>
    </location>
</feature>
<dbReference type="EMBL" id="PEXU01000044">
    <property type="protein sequence ID" value="PIS42398.1"/>
    <property type="molecule type" value="Genomic_DNA"/>
</dbReference>
<dbReference type="CDD" id="cd04179">
    <property type="entry name" value="DPM_DPG-synthase_like"/>
    <property type="match status" value="1"/>
</dbReference>
<keyword evidence="2" id="KW-0808">Transferase</keyword>
<name>A0A2H0YV74_9BACT</name>
<evidence type="ECO:0000313" key="2">
    <source>
        <dbReference type="EMBL" id="PIS42398.1"/>
    </source>
</evidence>
<dbReference type="GO" id="GO:0016740">
    <property type="term" value="F:transferase activity"/>
    <property type="evidence" value="ECO:0007669"/>
    <property type="project" value="UniProtKB-KW"/>
</dbReference>